<reference evidence="4" key="1">
    <citation type="submission" date="2020-05" db="EMBL/GenBank/DDBJ databases">
        <title>Genomic Encyclopedia of Type Strains, Phase IV (KMG-V): Genome sequencing to study the core and pangenomes of soil and plant-associated prokaryotes.</title>
        <authorList>
            <person name="Whitman W."/>
        </authorList>
    </citation>
    <scope>NUCLEOTIDE SEQUENCE</scope>
    <source>
        <strain evidence="4">16F</strain>
    </source>
</reference>
<evidence type="ECO:0000256" key="2">
    <source>
        <dbReference type="SAM" id="SignalP"/>
    </source>
</evidence>
<feature type="chain" id="PRO_5035210868" evidence="2">
    <location>
        <begin position="24"/>
        <end position="108"/>
    </location>
</feature>
<name>A0A8J8K8M4_9FLAO</name>
<feature type="region of interest" description="Disordered" evidence="1">
    <location>
        <begin position="21"/>
        <end position="44"/>
    </location>
</feature>
<feature type="domain" description="EF-hand" evidence="3">
    <location>
        <begin position="60"/>
        <end position="95"/>
    </location>
</feature>
<accession>A0A8J8K8M4</accession>
<dbReference type="Gene3D" id="1.10.238.10">
    <property type="entry name" value="EF-hand"/>
    <property type="match status" value="1"/>
</dbReference>
<evidence type="ECO:0000256" key="1">
    <source>
        <dbReference type="SAM" id="MobiDB-lite"/>
    </source>
</evidence>
<evidence type="ECO:0000259" key="3">
    <source>
        <dbReference type="PROSITE" id="PS50222"/>
    </source>
</evidence>
<dbReference type="Pfam" id="PF13202">
    <property type="entry name" value="EF-hand_5"/>
    <property type="match status" value="2"/>
</dbReference>
<dbReference type="PROSITE" id="PS00018">
    <property type="entry name" value="EF_HAND_1"/>
    <property type="match status" value="1"/>
</dbReference>
<feature type="signal peptide" evidence="2">
    <location>
        <begin position="1"/>
        <end position="23"/>
    </location>
</feature>
<evidence type="ECO:0000313" key="4">
    <source>
        <dbReference type="EMBL" id="NRS92102.1"/>
    </source>
</evidence>
<feature type="region of interest" description="Disordered" evidence="1">
    <location>
        <begin position="85"/>
        <end position="108"/>
    </location>
</feature>
<sequence length="108" mass="11689">MKNLTLTILFTVLLFSCNSQNSAENTGRISESTRRNGEPNPADILKQLDADGDSKISKDEAKGPLANDFAKIDSNEDGFITLAELEKMPKPSGRGPQNGGERGNAPRR</sequence>
<dbReference type="AlphaFoldDB" id="A0A8J8K8M4"/>
<dbReference type="Proteomes" id="UP000610746">
    <property type="component" value="Unassembled WGS sequence"/>
</dbReference>
<proteinExistence type="predicted"/>
<keyword evidence="5" id="KW-1185">Reference proteome</keyword>
<gene>
    <name evidence="4" type="ORF">HNQ03_001169</name>
</gene>
<dbReference type="InterPro" id="IPR002048">
    <property type="entry name" value="EF_hand_dom"/>
</dbReference>
<dbReference type="PROSITE" id="PS50222">
    <property type="entry name" value="EF_HAND_2"/>
    <property type="match status" value="1"/>
</dbReference>
<comment type="caution">
    <text evidence="4">The sequence shown here is derived from an EMBL/GenBank/DDBJ whole genome shotgun (WGS) entry which is preliminary data.</text>
</comment>
<dbReference type="PROSITE" id="PS51257">
    <property type="entry name" value="PROKAR_LIPOPROTEIN"/>
    <property type="match status" value="1"/>
</dbReference>
<dbReference type="GO" id="GO:0005509">
    <property type="term" value="F:calcium ion binding"/>
    <property type="evidence" value="ECO:0007669"/>
    <property type="project" value="InterPro"/>
</dbReference>
<keyword evidence="2" id="KW-0732">Signal</keyword>
<dbReference type="RefSeq" id="WP_173778712.1">
    <property type="nucleotide sequence ID" value="NZ_JABSNO010000006.1"/>
</dbReference>
<dbReference type="InterPro" id="IPR011992">
    <property type="entry name" value="EF-hand-dom_pair"/>
</dbReference>
<dbReference type="SUPFAM" id="SSF47473">
    <property type="entry name" value="EF-hand"/>
    <property type="match status" value="1"/>
</dbReference>
<feature type="compositionally biased region" description="Polar residues" evidence="1">
    <location>
        <begin position="21"/>
        <end position="30"/>
    </location>
</feature>
<dbReference type="EMBL" id="JABSNO010000006">
    <property type="protein sequence ID" value="NRS92102.1"/>
    <property type="molecule type" value="Genomic_DNA"/>
</dbReference>
<organism evidence="4 5">
    <name type="scientific">Frigoriflavimonas asaccharolytica</name>
    <dbReference type="NCBI Taxonomy" id="2735899"/>
    <lineage>
        <taxon>Bacteria</taxon>
        <taxon>Pseudomonadati</taxon>
        <taxon>Bacteroidota</taxon>
        <taxon>Flavobacteriia</taxon>
        <taxon>Flavobacteriales</taxon>
        <taxon>Weeksellaceae</taxon>
        <taxon>Frigoriflavimonas</taxon>
    </lineage>
</organism>
<dbReference type="InterPro" id="IPR018247">
    <property type="entry name" value="EF_Hand_1_Ca_BS"/>
</dbReference>
<evidence type="ECO:0000313" key="5">
    <source>
        <dbReference type="Proteomes" id="UP000610746"/>
    </source>
</evidence>
<protein>
    <submittedName>
        <fullName evidence="4">Ca2+-binding EF-hand superfamily protein</fullName>
    </submittedName>
</protein>